<dbReference type="NCBIfam" id="TIGR04131">
    <property type="entry name" value="Bac_Flav_CTERM"/>
    <property type="match status" value="1"/>
</dbReference>
<proteinExistence type="predicted"/>
<accession>A0A4R6WU24</accession>
<dbReference type="Pfam" id="PF13585">
    <property type="entry name" value="CHU_C"/>
    <property type="match status" value="1"/>
</dbReference>
<keyword evidence="3" id="KW-1185">Reference proteome</keyword>
<dbReference type="Gene3D" id="2.60.40.3440">
    <property type="match status" value="1"/>
</dbReference>
<name>A0A4R6WU24_9SPHI</name>
<protein>
    <submittedName>
        <fullName evidence="2">Gliding motility-associated-like protein</fullName>
    </submittedName>
</protein>
<sequence>MKKYVVILINMLCCGLLFGQNGAGSFESSNGYELVSPGNYKFIYAESLCLGPTADWQIDGEVHVYSRNVWIAPTAKITGIGTLYIHSPGDNPFYEDWTAAATKIDGNNGVFIDVNIVLDNPKGMILSDLQQTGYPDGSTGVVAKAAALKIGKSIDLRVDGASIYLNGSDLELSASGQLLNYNLHRMVVTGNMLTGHMIKNYTGVGTFVFPVGIAQGDYTPAQLTPKTASSKLYVSVNDYKAVADLKPDADLGMDRIWNIYAADKMDVNYTLTHNAVTNGSAYVDADARIVQNADKGNWIGDVTVLESAGVHSRKDIETVTGNTLSGTWFTKKAQIPPKAVDDRATMEYGSNVTINVLENDIVGSSAIDRGSVRIVAQPRDGTVTVNADGSVTYVPRDGFIGEDVFEYEIMDENGMVSQAKVMVTVLPRELMIPNVITPNGDDKNDKFVIVGREAYDRIELIVVNRWGNEVYRNMDYKDEWDGTGLNEGTYFPIIKAYRGNDMRLFKTHVLIKRY</sequence>
<dbReference type="Pfam" id="PF17963">
    <property type="entry name" value="Big_9"/>
    <property type="match status" value="1"/>
</dbReference>
<gene>
    <name evidence="2" type="ORF">CLV99_0219</name>
</gene>
<dbReference type="InterPro" id="IPR026341">
    <property type="entry name" value="T9SS_type_B"/>
</dbReference>
<reference evidence="2 3" key="1">
    <citation type="submission" date="2019-03" db="EMBL/GenBank/DDBJ databases">
        <title>Genomic Encyclopedia of Archaeal and Bacterial Type Strains, Phase II (KMG-II): from individual species to whole genera.</title>
        <authorList>
            <person name="Goeker M."/>
        </authorList>
    </citation>
    <scope>NUCLEOTIDE SEQUENCE [LARGE SCALE GENOMIC DNA]</scope>
    <source>
        <strain evidence="2 3">DSM 28353</strain>
    </source>
</reference>
<dbReference type="Proteomes" id="UP000295292">
    <property type="component" value="Unassembled WGS sequence"/>
</dbReference>
<evidence type="ECO:0000313" key="3">
    <source>
        <dbReference type="Proteomes" id="UP000295292"/>
    </source>
</evidence>
<keyword evidence="1" id="KW-0732">Signal</keyword>
<feature type="chain" id="PRO_5020414392" evidence="1">
    <location>
        <begin position="20"/>
        <end position="514"/>
    </location>
</feature>
<feature type="signal peptide" evidence="1">
    <location>
        <begin position="1"/>
        <end position="19"/>
    </location>
</feature>
<dbReference type="AlphaFoldDB" id="A0A4R6WU24"/>
<evidence type="ECO:0000313" key="2">
    <source>
        <dbReference type="EMBL" id="TDQ82644.1"/>
    </source>
</evidence>
<comment type="caution">
    <text evidence="2">The sequence shown here is derived from an EMBL/GenBank/DDBJ whole genome shotgun (WGS) entry which is preliminary data.</text>
</comment>
<evidence type="ECO:0000256" key="1">
    <source>
        <dbReference type="SAM" id="SignalP"/>
    </source>
</evidence>
<dbReference type="EMBL" id="SNYV01000002">
    <property type="protein sequence ID" value="TDQ82644.1"/>
    <property type="molecule type" value="Genomic_DNA"/>
</dbReference>
<organism evidence="2 3">
    <name type="scientific">Sphingobacterium yanglingense</name>
    <dbReference type="NCBI Taxonomy" id="1437280"/>
    <lineage>
        <taxon>Bacteria</taxon>
        <taxon>Pseudomonadati</taxon>
        <taxon>Bacteroidota</taxon>
        <taxon>Sphingobacteriia</taxon>
        <taxon>Sphingobacteriales</taxon>
        <taxon>Sphingobacteriaceae</taxon>
        <taxon>Sphingobacterium</taxon>
    </lineage>
</organism>